<organism evidence="4 5">
    <name type="scientific">Capsaspora owczarzaki (strain ATCC 30864)</name>
    <dbReference type="NCBI Taxonomy" id="595528"/>
    <lineage>
        <taxon>Eukaryota</taxon>
        <taxon>Filasterea</taxon>
        <taxon>Capsaspora</taxon>
    </lineage>
</organism>
<accession>A0A0D2WMN5</accession>
<dbReference type="PANTHER" id="PTHR36902:SF1">
    <property type="entry name" value="ENRICHED IN SURFACE-LABELED PROTEOME PROTEIN 9"/>
    <property type="match status" value="1"/>
</dbReference>
<dbReference type="InterPro" id="IPR058831">
    <property type="entry name" value="LolA-like_dom_2nd"/>
</dbReference>
<gene>
    <name evidence="4" type="ORF">CAOG_003148</name>
</gene>
<evidence type="ECO:0000259" key="3">
    <source>
        <dbReference type="Pfam" id="PF25898"/>
    </source>
</evidence>
<dbReference type="EMBL" id="KE346363">
    <property type="protein sequence ID" value="KJE92130.1"/>
    <property type="molecule type" value="Genomic_DNA"/>
</dbReference>
<proteinExistence type="predicted"/>
<dbReference type="InParanoid" id="A0A0D2WMN5"/>
<dbReference type="Proteomes" id="UP000008743">
    <property type="component" value="Unassembled WGS sequence"/>
</dbReference>
<feature type="signal peptide" evidence="2">
    <location>
        <begin position="1"/>
        <end position="22"/>
    </location>
</feature>
<name>A0A0D2WMN5_CAPO3</name>
<keyword evidence="5" id="KW-1185">Reference proteome</keyword>
<evidence type="ECO:0000313" key="5">
    <source>
        <dbReference type="Proteomes" id="UP000008743"/>
    </source>
</evidence>
<keyword evidence="1" id="KW-1133">Transmembrane helix</keyword>
<evidence type="ECO:0000313" key="4">
    <source>
        <dbReference type="EMBL" id="KJE92130.1"/>
    </source>
</evidence>
<dbReference type="PhylomeDB" id="A0A0D2WMN5"/>
<reference evidence="5" key="1">
    <citation type="submission" date="2011-02" db="EMBL/GenBank/DDBJ databases">
        <title>The Genome Sequence of Capsaspora owczarzaki ATCC 30864.</title>
        <authorList>
            <person name="Russ C."/>
            <person name="Cuomo C."/>
            <person name="Burger G."/>
            <person name="Gray M.W."/>
            <person name="Holland P.W.H."/>
            <person name="King N."/>
            <person name="Lang F.B.F."/>
            <person name="Roger A.J."/>
            <person name="Ruiz-Trillo I."/>
            <person name="Young S.K."/>
            <person name="Zeng Q."/>
            <person name="Gargeya S."/>
            <person name="Alvarado L."/>
            <person name="Berlin A."/>
            <person name="Chapman S.B."/>
            <person name="Chen Z."/>
            <person name="Freedman E."/>
            <person name="Gellesch M."/>
            <person name="Goldberg J."/>
            <person name="Griggs A."/>
            <person name="Gujja S."/>
            <person name="Heilman E."/>
            <person name="Heiman D."/>
            <person name="Howarth C."/>
            <person name="Mehta T."/>
            <person name="Neiman D."/>
            <person name="Pearson M."/>
            <person name="Roberts A."/>
            <person name="Saif S."/>
            <person name="Shea T."/>
            <person name="Shenoy N."/>
            <person name="Sisk P."/>
            <person name="Stolte C."/>
            <person name="Sykes S."/>
            <person name="White J."/>
            <person name="Yandava C."/>
            <person name="Haas B."/>
            <person name="Nusbaum C."/>
            <person name="Birren B."/>
        </authorList>
    </citation>
    <scope>NUCLEOTIDE SEQUENCE</scope>
    <source>
        <strain evidence="5">ATCC 30864</strain>
    </source>
</reference>
<dbReference type="OrthoDB" id="5983572at2759"/>
<dbReference type="AlphaFoldDB" id="A0A0D2WMN5"/>
<keyword evidence="1" id="KW-0472">Membrane</keyword>
<dbReference type="PANTHER" id="PTHR36902">
    <property type="entry name" value="ENRICHED IN SURFACE-LABELED PROTEOME PROTEIN 9"/>
    <property type="match status" value="1"/>
</dbReference>
<keyword evidence="1" id="KW-0812">Transmembrane</keyword>
<protein>
    <recommendedName>
        <fullName evidence="3">LolA-like domain-containing protein</fullName>
    </recommendedName>
</protein>
<feature type="domain" description="LolA-like" evidence="3">
    <location>
        <begin position="15"/>
        <end position="213"/>
    </location>
</feature>
<dbReference type="RefSeq" id="XP_004363987.1">
    <property type="nucleotide sequence ID" value="XM_004363930.2"/>
</dbReference>
<sequence>MKLAFSAVLALLVLCCSGIAQADPAMPTLPLRYRAVVETSTRHLNMTITYREQYDHVAQLARIDSYNGDRFPMATVFIYGNNEASTLIAGSTCLKNTISGNASPAGNPFGFTYFSSNNTVVLPLLSTMLRFGPQYNTTYTGQSWVRNIPADQWTTWHSTNLTSVVYNVFFTTDTWAYASQANPVLIRFQKDGWEVVNGVNSSFSFEQDFIQFSSYAQDLDFVLEGCSSNYRTSHPEWAGVIVGIAFGCLLGLMLARWSLHFTLLDKKPAAKPAKV</sequence>
<feature type="transmembrane region" description="Helical" evidence="1">
    <location>
        <begin position="237"/>
        <end position="257"/>
    </location>
</feature>
<keyword evidence="2" id="KW-0732">Signal</keyword>
<dbReference type="Pfam" id="PF25898">
    <property type="entry name" value="LolA_2nd_metazoa"/>
    <property type="match status" value="1"/>
</dbReference>
<evidence type="ECO:0000256" key="1">
    <source>
        <dbReference type="SAM" id="Phobius"/>
    </source>
</evidence>
<evidence type="ECO:0000256" key="2">
    <source>
        <dbReference type="SAM" id="SignalP"/>
    </source>
</evidence>
<feature type="chain" id="PRO_5002270038" description="LolA-like domain-containing protein" evidence="2">
    <location>
        <begin position="23"/>
        <end position="275"/>
    </location>
</feature>